<feature type="domain" description="Peptidase S1" evidence="8">
    <location>
        <begin position="164"/>
        <end position="297"/>
    </location>
</feature>
<dbReference type="Pfam" id="PF00089">
    <property type="entry name" value="Trypsin"/>
    <property type="match status" value="1"/>
</dbReference>
<dbReference type="InterPro" id="IPR018114">
    <property type="entry name" value="TRYPSIN_HIS"/>
</dbReference>
<dbReference type="InterPro" id="IPR009003">
    <property type="entry name" value="Peptidase_S1_PA"/>
</dbReference>
<evidence type="ECO:0000313" key="11">
    <source>
        <dbReference type="Proteomes" id="UP000571582"/>
    </source>
</evidence>
<feature type="domain" description="SRCR" evidence="9">
    <location>
        <begin position="36"/>
        <end position="82"/>
    </location>
</feature>
<name>A0A7L2BGE1_9PASS</name>
<dbReference type="SUPFAM" id="SSF57424">
    <property type="entry name" value="LDL receptor-like module"/>
    <property type="match status" value="1"/>
</dbReference>
<feature type="disulfide bond" evidence="5">
    <location>
        <begin position="8"/>
        <end position="26"/>
    </location>
</feature>
<dbReference type="PRINTS" id="PR00722">
    <property type="entry name" value="CHYMOTRYPSIN"/>
</dbReference>
<keyword evidence="4 5" id="KW-1015">Disulfide bond</keyword>
<reference evidence="10 11" key="1">
    <citation type="submission" date="2019-09" db="EMBL/GenBank/DDBJ databases">
        <title>Bird 10,000 Genomes (B10K) Project - Family phase.</title>
        <authorList>
            <person name="Zhang G."/>
        </authorList>
    </citation>
    <scope>NUCLEOTIDE SEQUENCE [LARGE SCALE GENOMIC DNA]</scope>
    <source>
        <strain evidence="10">B10K-DU-001-15</strain>
        <tissue evidence="10">Muscle</tissue>
    </source>
</reference>
<feature type="disulfide bond" evidence="5">
    <location>
        <begin position="1"/>
        <end position="13"/>
    </location>
</feature>
<comment type="caution">
    <text evidence="6">Lacks conserved residue(s) required for the propagation of feature annotation.</text>
</comment>
<dbReference type="InterPro" id="IPR043504">
    <property type="entry name" value="Peptidase_S1_PA_chymotrypsin"/>
</dbReference>
<organism evidence="10 11">
    <name type="scientific">Alaudala cheleensis</name>
    <name type="common">Asian short-toed lark</name>
    <dbReference type="NCBI Taxonomy" id="670337"/>
    <lineage>
        <taxon>Eukaryota</taxon>
        <taxon>Metazoa</taxon>
        <taxon>Chordata</taxon>
        <taxon>Craniata</taxon>
        <taxon>Vertebrata</taxon>
        <taxon>Euteleostomi</taxon>
        <taxon>Archelosauria</taxon>
        <taxon>Archosauria</taxon>
        <taxon>Dinosauria</taxon>
        <taxon>Saurischia</taxon>
        <taxon>Theropoda</taxon>
        <taxon>Coelurosauria</taxon>
        <taxon>Aves</taxon>
        <taxon>Neognathae</taxon>
        <taxon>Neoaves</taxon>
        <taxon>Telluraves</taxon>
        <taxon>Australaves</taxon>
        <taxon>Passeriformes</taxon>
        <taxon>Sylvioidea</taxon>
        <taxon>Alaudidae</taxon>
        <taxon>Alaudala</taxon>
    </lineage>
</organism>
<dbReference type="CDD" id="cd00190">
    <property type="entry name" value="Tryp_SPc"/>
    <property type="match status" value="1"/>
</dbReference>
<keyword evidence="3" id="KW-0720">Serine protease</keyword>
<feature type="non-terminal residue" evidence="10">
    <location>
        <position position="1"/>
    </location>
</feature>
<dbReference type="InterPro" id="IPR001190">
    <property type="entry name" value="SRCR"/>
</dbReference>
<keyword evidence="2" id="KW-0378">Hydrolase</keyword>
<feature type="non-terminal residue" evidence="10">
    <location>
        <position position="297"/>
    </location>
</feature>
<dbReference type="PROSITE" id="PS00134">
    <property type="entry name" value="TRYPSIN_HIS"/>
    <property type="match status" value="1"/>
</dbReference>
<dbReference type="GO" id="GO:0006508">
    <property type="term" value="P:proteolysis"/>
    <property type="evidence" value="ECO:0007669"/>
    <property type="project" value="UniProtKB-KW"/>
</dbReference>
<dbReference type="InterPro" id="IPR001254">
    <property type="entry name" value="Trypsin_dom"/>
</dbReference>
<dbReference type="InterPro" id="IPR036055">
    <property type="entry name" value="LDL_receptor-like_sf"/>
</dbReference>
<keyword evidence="11" id="KW-1185">Reference proteome</keyword>
<dbReference type="SUPFAM" id="SSF56487">
    <property type="entry name" value="SRCR-like"/>
    <property type="match status" value="1"/>
</dbReference>
<accession>A0A7L2BGE1</accession>
<keyword evidence="1" id="KW-0645">Protease</keyword>
<dbReference type="EMBL" id="VWYE01000473">
    <property type="protein sequence ID" value="NXQ23546.1"/>
    <property type="molecule type" value="Genomic_DNA"/>
</dbReference>
<evidence type="ECO:0000259" key="9">
    <source>
        <dbReference type="PROSITE" id="PS50287"/>
    </source>
</evidence>
<dbReference type="SMART" id="SM00020">
    <property type="entry name" value="Tryp_SPc"/>
    <property type="match status" value="1"/>
</dbReference>
<dbReference type="PROSITE" id="PS50068">
    <property type="entry name" value="LDLRA_2"/>
    <property type="match status" value="1"/>
</dbReference>
<dbReference type="InterPro" id="IPR001314">
    <property type="entry name" value="Peptidase_S1A"/>
</dbReference>
<dbReference type="CDD" id="cd00112">
    <property type="entry name" value="LDLa"/>
    <property type="match status" value="1"/>
</dbReference>
<dbReference type="SMART" id="SM00202">
    <property type="entry name" value="SR"/>
    <property type="match status" value="1"/>
</dbReference>
<gene>
    <name evidence="10" type="primary">Tmprss15</name>
    <name evidence="10" type="ORF">ALACHE_R11647</name>
</gene>
<dbReference type="FunFam" id="2.40.10.10:FF:000007">
    <property type="entry name" value="Transmembrane serine protease 7"/>
    <property type="match status" value="1"/>
</dbReference>
<comment type="caution">
    <text evidence="10">The sequence shown here is derived from an EMBL/GenBank/DDBJ whole genome shotgun (WGS) entry which is preliminary data.</text>
</comment>
<dbReference type="Gene3D" id="4.10.400.10">
    <property type="entry name" value="Low-density Lipoprotein Receptor"/>
    <property type="match status" value="1"/>
</dbReference>
<evidence type="ECO:0000256" key="1">
    <source>
        <dbReference type="ARBA" id="ARBA00022670"/>
    </source>
</evidence>
<keyword evidence="7" id="KW-1133">Transmembrane helix</keyword>
<evidence type="ECO:0000259" key="8">
    <source>
        <dbReference type="PROSITE" id="PS50240"/>
    </source>
</evidence>
<sequence>CTADEHQCGSGKCIPLHNLCDNTPQCEDGSDETKCLRLFNGSLSTQGLVQARTGRTWHLACADDWSAEIADSVCQLLGLGDANMSSAVSFTGDGPFVTITKGENHGLIFTKRWFCKTKKKFFPRKLTSLINMLHPFNFFIFLILFYFIIACGKHLVTQSNGSRIVGGSDARREAWPWIVSLHFNFQPVCGASLVSDEWLVTAAHCVYGRQLKPSRWQAALGLYAQSELAQPPAVLQTIDRIILNPHYMKETKDSDIALMHLQHKVQYTDYIQPICLPEKYQQFLPGINCSIAGWGDI</sequence>
<dbReference type="PROSITE" id="PS00420">
    <property type="entry name" value="SRCR_1"/>
    <property type="match status" value="1"/>
</dbReference>
<dbReference type="PROSITE" id="PS50240">
    <property type="entry name" value="TRYPSIN_DOM"/>
    <property type="match status" value="1"/>
</dbReference>
<dbReference type="PANTHER" id="PTHR24252:SF16">
    <property type="entry name" value="TRANSMEMBRANE SERINE PROTEASE 15"/>
    <property type="match status" value="1"/>
</dbReference>
<dbReference type="SMART" id="SM00192">
    <property type="entry name" value="LDLa"/>
    <property type="match status" value="1"/>
</dbReference>
<feature type="disulfide bond" evidence="5">
    <location>
        <begin position="20"/>
        <end position="35"/>
    </location>
</feature>
<dbReference type="PROSITE" id="PS50287">
    <property type="entry name" value="SRCR_2"/>
    <property type="match status" value="1"/>
</dbReference>
<dbReference type="InterPro" id="IPR023415">
    <property type="entry name" value="LDLR_class-A_CS"/>
</dbReference>
<dbReference type="PROSITE" id="PS01209">
    <property type="entry name" value="LDLRA_1"/>
    <property type="match status" value="1"/>
</dbReference>
<dbReference type="GO" id="GO:0016020">
    <property type="term" value="C:membrane"/>
    <property type="evidence" value="ECO:0007669"/>
    <property type="project" value="InterPro"/>
</dbReference>
<evidence type="ECO:0000256" key="7">
    <source>
        <dbReference type="SAM" id="Phobius"/>
    </source>
</evidence>
<dbReference type="SUPFAM" id="SSF50494">
    <property type="entry name" value="Trypsin-like serine proteases"/>
    <property type="match status" value="1"/>
</dbReference>
<evidence type="ECO:0000256" key="6">
    <source>
        <dbReference type="PROSITE-ProRule" id="PRU00196"/>
    </source>
</evidence>
<dbReference type="GO" id="GO:0004252">
    <property type="term" value="F:serine-type endopeptidase activity"/>
    <property type="evidence" value="ECO:0007669"/>
    <property type="project" value="InterPro"/>
</dbReference>
<keyword evidence="7" id="KW-0472">Membrane</keyword>
<evidence type="ECO:0000256" key="4">
    <source>
        <dbReference type="ARBA" id="ARBA00023157"/>
    </source>
</evidence>
<evidence type="ECO:0000313" key="10">
    <source>
        <dbReference type="EMBL" id="NXQ23546.1"/>
    </source>
</evidence>
<evidence type="ECO:0000256" key="2">
    <source>
        <dbReference type="ARBA" id="ARBA00022801"/>
    </source>
</evidence>
<dbReference type="Pfam" id="PF00057">
    <property type="entry name" value="Ldl_recept_a"/>
    <property type="match status" value="1"/>
</dbReference>
<dbReference type="Gene3D" id="3.10.250.10">
    <property type="entry name" value="SRCR-like domain"/>
    <property type="match status" value="1"/>
</dbReference>
<dbReference type="PANTHER" id="PTHR24252">
    <property type="entry name" value="ACROSIN-RELATED"/>
    <property type="match status" value="1"/>
</dbReference>
<dbReference type="InterPro" id="IPR002172">
    <property type="entry name" value="LDrepeatLR_classA_rpt"/>
</dbReference>
<dbReference type="Gene3D" id="2.40.10.10">
    <property type="entry name" value="Trypsin-like serine proteases"/>
    <property type="match status" value="2"/>
</dbReference>
<dbReference type="InterPro" id="IPR036772">
    <property type="entry name" value="SRCR-like_dom_sf"/>
</dbReference>
<proteinExistence type="predicted"/>
<protein>
    <submittedName>
        <fullName evidence="10">ENTK Enteropeptidase</fullName>
    </submittedName>
</protein>
<keyword evidence="7" id="KW-0812">Transmembrane</keyword>
<evidence type="ECO:0000256" key="5">
    <source>
        <dbReference type="PROSITE-ProRule" id="PRU00124"/>
    </source>
</evidence>
<feature type="transmembrane region" description="Helical" evidence="7">
    <location>
        <begin position="126"/>
        <end position="149"/>
    </location>
</feature>
<dbReference type="AlphaFoldDB" id="A0A7L2BGE1"/>
<dbReference type="Proteomes" id="UP000571582">
    <property type="component" value="Unassembled WGS sequence"/>
</dbReference>
<evidence type="ECO:0000256" key="3">
    <source>
        <dbReference type="ARBA" id="ARBA00022825"/>
    </source>
</evidence>